<dbReference type="SUPFAM" id="SSF53474">
    <property type="entry name" value="alpha/beta-Hydrolases"/>
    <property type="match status" value="1"/>
</dbReference>
<keyword evidence="2" id="KW-0378">Hydrolase</keyword>
<evidence type="ECO:0000259" key="1">
    <source>
        <dbReference type="Pfam" id="PF12697"/>
    </source>
</evidence>
<dbReference type="Proteomes" id="UP001250656">
    <property type="component" value="Unassembled WGS sequence"/>
</dbReference>
<organism evidence="2 3">
    <name type="scientific">Pricia mediterranea</name>
    <dbReference type="NCBI Taxonomy" id="3076079"/>
    <lineage>
        <taxon>Bacteria</taxon>
        <taxon>Pseudomonadati</taxon>
        <taxon>Bacteroidota</taxon>
        <taxon>Flavobacteriia</taxon>
        <taxon>Flavobacteriales</taxon>
        <taxon>Flavobacteriaceae</taxon>
        <taxon>Pricia</taxon>
    </lineage>
</organism>
<name>A0ABU3L2L6_9FLAO</name>
<sequence length="285" mass="32756">MLNYFKRTIPVFFGFYFNILSVFSKKKTASEAFDLFSTVRRGRVLAHQREYLDSAKKEMLRIEDHDIQIYNWPGRGPTVLLIHGWESNTFRWRNLITKLRAADFNTVAFDAPGHGHSSGSKLHVPLYAQILRTVIEKYRPKHLVSHSVGGMAVIYNEKRNPSPSVEKIVTVAAPSEFHEIMAHFQNLLRFNDRVLDALDAYVMDRFGFKIKEFSTSEFVRTNTKNGLLFHDTLDRITPYHASQQVHANWECSRLISTEGLGHSMHQDQVNDAIVEFLAPSTPTTT</sequence>
<comment type="caution">
    <text evidence="2">The sequence shown here is derived from an EMBL/GenBank/DDBJ whole genome shotgun (WGS) entry which is preliminary data.</text>
</comment>
<dbReference type="PANTHER" id="PTHR43798">
    <property type="entry name" value="MONOACYLGLYCEROL LIPASE"/>
    <property type="match status" value="1"/>
</dbReference>
<evidence type="ECO:0000313" key="3">
    <source>
        <dbReference type="Proteomes" id="UP001250656"/>
    </source>
</evidence>
<dbReference type="RefSeq" id="WP_314012998.1">
    <property type="nucleotide sequence ID" value="NZ_JAVTTP010000001.1"/>
</dbReference>
<dbReference type="Gene3D" id="3.40.50.1820">
    <property type="entry name" value="alpha/beta hydrolase"/>
    <property type="match status" value="1"/>
</dbReference>
<dbReference type="GO" id="GO:0016787">
    <property type="term" value="F:hydrolase activity"/>
    <property type="evidence" value="ECO:0007669"/>
    <property type="project" value="UniProtKB-KW"/>
</dbReference>
<protein>
    <submittedName>
        <fullName evidence="2">Alpha/beta hydrolase</fullName>
    </submittedName>
</protein>
<dbReference type="EMBL" id="JAVTTP010000001">
    <property type="protein sequence ID" value="MDT7827880.1"/>
    <property type="molecule type" value="Genomic_DNA"/>
</dbReference>
<reference evidence="2 3" key="1">
    <citation type="submission" date="2023-09" db="EMBL/GenBank/DDBJ databases">
        <title>Novel taxa isolated from Blanes Bay.</title>
        <authorList>
            <person name="Rey-Velasco X."/>
            <person name="Lucena T."/>
        </authorList>
    </citation>
    <scope>NUCLEOTIDE SEQUENCE [LARGE SCALE GENOMIC DNA]</scope>
    <source>
        <strain evidence="2 3">S334</strain>
    </source>
</reference>
<proteinExistence type="predicted"/>
<dbReference type="InterPro" id="IPR029058">
    <property type="entry name" value="AB_hydrolase_fold"/>
</dbReference>
<feature type="domain" description="AB hydrolase-1" evidence="1">
    <location>
        <begin position="79"/>
        <end position="274"/>
    </location>
</feature>
<dbReference type="InterPro" id="IPR050266">
    <property type="entry name" value="AB_hydrolase_sf"/>
</dbReference>
<accession>A0ABU3L2L6</accession>
<keyword evidence="3" id="KW-1185">Reference proteome</keyword>
<gene>
    <name evidence="2" type="ORF">RQM65_04285</name>
</gene>
<evidence type="ECO:0000313" key="2">
    <source>
        <dbReference type="EMBL" id="MDT7827880.1"/>
    </source>
</evidence>
<dbReference type="Pfam" id="PF12697">
    <property type="entry name" value="Abhydrolase_6"/>
    <property type="match status" value="1"/>
</dbReference>
<dbReference type="InterPro" id="IPR000073">
    <property type="entry name" value="AB_hydrolase_1"/>
</dbReference>